<accession>A0A8H9G0W1</accession>
<dbReference type="Proteomes" id="UP000614460">
    <property type="component" value="Unassembled WGS sequence"/>
</dbReference>
<evidence type="ECO:0000313" key="2">
    <source>
        <dbReference type="EMBL" id="GGE18409.1"/>
    </source>
</evidence>
<protein>
    <recommendedName>
        <fullName evidence="4">TerB family tellurite resistance protein</fullName>
    </recommendedName>
</protein>
<keyword evidence="3" id="KW-1185">Reference proteome</keyword>
<dbReference type="EMBL" id="BMKM01000003">
    <property type="protein sequence ID" value="GGE18409.1"/>
    <property type="molecule type" value="Genomic_DNA"/>
</dbReference>
<keyword evidence="1" id="KW-0732">Signal</keyword>
<dbReference type="AlphaFoldDB" id="A0A8H9G0W1"/>
<proteinExistence type="predicted"/>
<comment type="caution">
    <text evidence="2">The sequence shown here is derived from an EMBL/GenBank/DDBJ whole genome shotgun (WGS) entry which is preliminary data.</text>
</comment>
<evidence type="ECO:0008006" key="4">
    <source>
        <dbReference type="Google" id="ProtNLM"/>
    </source>
</evidence>
<name>A0A8H9G0W1_9SPHI</name>
<organism evidence="2 3">
    <name type="scientific">Sphingobacterium cellulitidis</name>
    <dbReference type="NCBI Taxonomy" id="1768011"/>
    <lineage>
        <taxon>Bacteria</taxon>
        <taxon>Pseudomonadati</taxon>
        <taxon>Bacteroidota</taxon>
        <taxon>Sphingobacteriia</taxon>
        <taxon>Sphingobacteriales</taxon>
        <taxon>Sphingobacteriaceae</taxon>
        <taxon>Sphingobacterium</taxon>
    </lineage>
</organism>
<evidence type="ECO:0000256" key="1">
    <source>
        <dbReference type="SAM" id="SignalP"/>
    </source>
</evidence>
<reference evidence="2" key="2">
    <citation type="submission" date="2020-09" db="EMBL/GenBank/DDBJ databases">
        <authorList>
            <person name="Sun Q."/>
            <person name="Zhou Y."/>
        </authorList>
    </citation>
    <scope>NUCLEOTIDE SEQUENCE</scope>
    <source>
        <strain evidence="2">CGMCC 1.15966</strain>
    </source>
</reference>
<sequence length="215" mass="24807">MYLKALIVPLTVLFSLNCQAQTLKEWIRQKRTQKEYLLTQIAANQLYFDLVKKGYRIVHSGIGIVGELQRGEFNLHDRFFGSLKTVSPSVRRYARVAETMALELEILIQCEAIKQFVEQNALLDEQELSYIDRVASSVRTASEGSFLGLLDLLEKGKMNLGDHERIQCIQQVHGELSAQHGFLKRFSRDIKLLVINRSRENNDVDELFKLNDLMY</sequence>
<feature type="signal peptide" evidence="1">
    <location>
        <begin position="1"/>
        <end position="20"/>
    </location>
</feature>
<evidence type="ECO:0000313" key="3">
    <source>
        <dbReference type="Proteomes" id="UP000614460"/>
    </source>
</evidence>
<feature type="chain" id="PRO_5034884872" description="TerB family tellurite resistance protein" evidence="1">
    <location>
        <begin position="21"/>
        <end position="215"/>
    </location>
</feature>
<gene>
    <name evidence="2" type="ORF">GCM10011516_15080</name>
</gene>
<reference evidence="2" key="1">
    <citation type="journal article" date="2014" name="Int. J. Syst. Evol. Microbiol.">
        <title>Complete genome sequence of Corynebacterium casei LMG S-19264T (=DSM 44701T), isolated from a smear-ripened cheese.</title>
        <authorList>
            <consortium name="US DOE Joint Genome Institute (JGI-PGF)"/>
            <person name="Walter F."/>
            <person name="Albersmeier A."/>
            <person name="Kalinowski J."/>
            <person name="Ruckert C."/>
        </authorList>
    </citation>
    <scope>NUCLEOTIDE SEQUENCE</scope>
    <source>
        <strain evidence="2">CGMCC 1.15966</strain>
    </source>
</reference>